<reference evidence="1 2" key="1">
    <citation type="journal article" date="2021" name="Microb. Ecol.">
        <title>Candidatus Mesenet longicola: Novel Endosymbionts of Brontispa longissima that Induce Cytoplasmic Incompatibility.</title>
        <authorList>
            <person name="Takano S."/>
            <person name="Gotoh Y."/>
            <person name="Hayashi T."/>
        </authorList>
    </citation>
    <scope>NUCLEOTIDE SEQUENCE [LARGE SCALE GENOMIC DNA]</scope>
    <source>
        <strain evidence="1">L5</strain>
    </source>
</reference>
<keyword evidence="2" id="KW-1185">Reference proteome</keyword>
<organism evidence="1 2">
    <name type="scientific">Candidatus Mesenet longicola</name>
    <dbReference type="NCBI Taxonomy" id="1892558"/>
    <lineage>
        <taxon>Bacteria</taxon>
        <taxon>Pseudomonadati</taxon>
        <taxon>Pseudomonadota</taxon>
        <taxon>Alphaproteobacteria</taxon>
        <taxon>Rickettsiales</taxon>
        <taxon>Anaplasmataceae</taxon>
        <taxon>Candidatus Mesenet</taxon>
    </lineage>
</organism>
<sequence>MSQGLKRATDRKKEGGKINNACSLMSLEYLR</sequence>
<gene>
    <name evidence="1" type="ORF">sL5_10000</name>
</gene>
<dbReference type="EMBL" id="BNGU01000056">
    <property type="protein sequence ID" value="GHM60007.1"/>
    <property type="molecule type" value="Genomic_DNA"/>
</dbReference>
<evidence type="ECO:0000313" key="2">
    <source>
        <dbReference type="Proteomes" id="UP000637906"/>
    </source>
</evidence>
<evidence type="ECO:0000313" key="1">
    <source>
        <dbReference type="EMBL" id="GHM60007.1"/>
    </source>
</evidence>
<protein>
    <submittedName>
        <fullName evidence="1">Uncharacterized protein</fullName>
    </submittedName>
</protein>
<name>A0A8J3HVF2_9RICK</name>
<dbReference type="Proteomes" id="UP000637906">
    <property type="component" value="Unassembled WGS sequence"/>
</dbReference>
<dbReference type="AlphaFoldDB" id="A0A8J3HVF2"/>
<proteinExistence type="predicted"/>
<accession>A0A8J3HVF2</accession>
<comment type="caution">
    <text evidence="1">The sequence shown here is derived from an EMBL/GenBank/DDBJ whole genome shotgun (WGS) entry which is preliminary data.</text>
</comment>